<keyword evidence="2" id="KW-1185">Reference proteome</keyword>
<dbReference type="Proteomes" id="UP000027265">
    <property type="component" value="Unassembled WGS sequence"/>
</dbReference>
<protein>
    <submittedName>
        <fullName evidence="1">Uncharacterized protein</fullName>
    </submittedName>
</protein>
<proteinExistence type="predicted"/>
<evidence type="ECO:0000313" key="1">
    <source>
        <dbReference type="EMBL" id="KDQ58021.1"/>
    </source>
</evidence>
<dbReference type="HOGENOM" id="CLU_2360022_0_0_1"/>
<sequence length="96" mass="10569">MATPESRTPTFKRLGFAEASVFAFFLLHRPLAYSILFDPTRHKIFSAPDSDVRRPGHQAPLQAALCCNAHPKLLPIVPSVLQLPGRPLLGFCNVCS</sequence>
<reference evidence="2" key="1">
    <citation type="journal article" date="2014" name="Proc. Natl. Acad. Sci. U.S.A.">
        <title>Extensive sampling of basidiomycete genomes demonstrates inadequacy of the white-rot/brown-rot paradigm for wood decay fungi.</title>
        <authorList>
            <person name="Riley R."/>
            <person name="Salamov A.A."/>
            <person name="Brown D.W."/>
            <person name="Nagy L.G."/>
            <person name="Floudas D."/>
            <person name="Held B.W."/>
            <person name="Levasseur A."/>
            <person name="Lombard V."/>
            <person name="Morin E."/>
            <person name="Otillar R."/>
            <person name="Lindquist E.A."/>
            <person name="Sun H."/>
            <person name="LaButti K.M."/>
            <person name="Schmutz J."/>
            <person name="Jabbour D."/>
            <person name="Luo H."/>
            <person name="Baker S.E."/>
            <person name="Pisabarro A.G."/>
            <person name="Walton J.D."/>
            <person name="Blanchette R.A."/>
            <person name="Henrissat B."/>
            <person name="Martin F."/>
            <person name="Cullen D."/>
            <person name="Hibbett D.S."/>
            <person name="Grigoriev I.V."/>
        </authorList>
    </citation>
    <scope>NUCLEOTIDE SEQUENCE [LARGE SCALE GENOMIC DNA]</scope>
    <source>
        <strain evidence="2">MUCL 33604</strain>
    </source>
</reference>
<organism evidence="1 2">
    <name type="scientific">Jaapia argillacea MUCL 33604</name>
    <dbReference type="NCBI Taxonomy" id="933084"/>
    <lineage>
        <taxon>Eukaryota</taxon>
        <taxon>Fungi</taxon>
        <taxon>Dikarya</taxon>
        <taxon>Basidiomycota</taxon>
        <taxon>Agaricomycotina</taxon>
        <taxon>Agaricomycetes</taxon>
        <taxon>Agaricomycetidae</taxon>
        <taxon>Jaapiales</taxon>
        <taxon>Jaapiaceae</taxon>
        <taxon>Jaapia</taxon>
    </lineage>
</organism>
<evidence type="ECO:0000313" key="2">
    <source>
        <dbReference type="Proteomes" id="UP000027265"/>
    </source>
</evidence>
<dbReference type="AlphaFoldDB" id="A0A067Q5Z9"/>
<name>A0A067Q5Z9_9AGAM</name>
<gene>
    <name evidence="1" type="ORF">JAAARDRAFT_254781</name>
</gene>
<dbReference type="EMBL" id="KL197718">
    <property type="protein sequence ID" value="KDQ58021.1"/>
    <property type="molecule type" value="Genomic_DNA"/>
</dbReference>
<dbReference type="InParanoid" id="A0A067Q5Z9"/>
<accession>A0A067Q5Z9</accession>